<dbReference type="AlphaFoldDB" id="K6G767"/>
<dbReference type="GO" id="GO:0008675">
    <property type="term" value="F:2-dehydro-3-deoxy-phosphogluconate aldolase activity"/>
    <property type="evidence" value="ECO:0007669"/>
    <property type="project" value="UniProtKB-EC"/>
</dbReference>
<organism evidence="6 7">
    <name type="scientific">SAR86 cluster bacterium SAR86E</name>
    <dbReference type="NCBI Taxonomy" id="1208365"/>
    <lineage>
        <taxon>Bacteria</taxon>
        <taxon>Pseudomonadati</taxon>
        <taxon>Pseudomonadota</taxon>
        <taxon>Gammaproteobacteria</taxon>
        <taxon>SAR86 cluster</taxon>
    </lineage>
</organism>
<dbReference type="SUPFAM" id="SSF51569">
    <property type="entry name" value="Aldolase"/>
    <property type="match status" value="1"/>
</dbReference>
<sequence length="197" mass="21929">MNNFIPKFLPTLTVSSVTEANIICKILNATDINFIEITLRSSVSYEAIEIIAQNKDINLGLGTVLNINQLKKIDHIKPKFIVSPGFSEKIASYAVKRGIDYIPGVESATEIMKAYDHGYKLLKFFPSELSGGIKKLQSLYEIFPEIKFLCTGGINLSNYVDYTKIKNVGSLGGSFVLPKNLVDEQKIEQAINHLNKL</sequence>
<evidence type="ECO:0000256" key="4">
    <source>
        <dbReference type="ARBA" id="ARBA00023239"/>
    </source>
</evidence>
<evidence type="ECO:0000256" key="1">
    <source>
        <dbReference type="ARBA" id="ARBA00004761"/>
    </source>
</evidence>
<dbReference type="EMBL" id="AMWX01000001">
    <property type="protein sequence ID" value="EKO36974.1"/>
    <property type="molecule type" value="Genomic_DNA"/>
</dbReference>
<evidence type="ECO:0000313" key="7">
    <source>
        <dbReference type="Proteomes" id="UP000010310"/>
    </source>
</evidence>
<dbReference type="InterPro" id="IPR000887">
    <property type="entry name" value="Aldlse_KDPG_KHG"/>
</dbReference>
<proteinExistence type="inferred from homology"/>
<dbReference type="InterPro" id="IPR031338">
    <property type="entry name" value="KDPG/KHG_AS_2"/>
</dbReference>
<dbReference type="Proteomes" id="UP000010310">
    <property type="component" value="Unassembled WGS sequence"/>
</dbReference>
<dbReference type="Pfam" id="PF01081">
    <property type="entry name" value="Aldolase"/>
    <property type="match status" value="1"/>
</dbReference>
<comment type="similarity">
    <text evidence="2">Belongs to the KHG/KDPG aldolase family.</text>
</comment>
<evidence type="ECO:0000256" key="5">
    <source>
        <dbReference type="ARBA" id="ARBA00023277"/>
    </source>
</evidence>
<accession>K6G767</accession>
<evidence type="ECO:0000256" key="3">
    <source>
        <dbReference type="ARBA" id="ARBA00011233"/>
    </source>
</evidence>
<dbReference type="NCBIfam" id="TIGR01182">
    <property type="entry name" value="eda"/>
    <property type="match status" value="1"/>
</dbReference>
<dbReference type="PATRIC" id="fig|1208365.4.peg.291"/>
<protein>
    <submittedName>
        <fullName evidence="6">2-dehydro-3-deoxyphosphogluconate aldolase/4-hydroxy-2-oxoglutarate aldolase</fullName>
        <ecNumber evidence="6">4.1.2.14</ecNumber>
        <ecNumber evidence="6">4.1.3.16</ecNumber>
    </submittedName>
</protein>
<dbReference type="PANTHER" id="PTHR30246">
    <property type="entry name" value="2-KETO-3-DEOXY-6-PHOSPHOGLUCONATE ALDOLASE"/>
    <property type="match status" value="1"/>
</dbReference>
<evidence type="ECO:0000313" key="6">
    <source>
        <dbReference type="EMBL" id="EKO36974.1"/>
    </source>
</evidence>
<dbReference type="Gene3D" id="3.20.20.70">
    <property type="entry name" value="Aldolase class I"/>
    <property type="match status" value="1"/>
</dbReference>
<dbReference type="EC" id="4.1.3.16" evidence="6"/>
<dbReference type="PANTHER" id="PTHR30246:SF1">
    <property type="entry name" value="2-DEHYDRO-3-DEOXY-6-PHOSPHOGALACTONATE ALDOLASE-RELATED"/>
    <property type="match status" value="1"/>
</dbReference>
<keyword evidence="4 6" id="KW-0456">Lyase</keyword>
<dbReference type="GO" id="GO:0008700">
    <property type="term" value="F:(R,S)-4-hydroxy-2-oxoglutarate aldolase activity"/>
    <property type="evidence" value="ECO:0007669"/>
    <property type="project" value="UniProtKB-EC"/>
</dbReference>
<comment type="pathway">
    <text evidence="1">Carbohydrate acid metabolism.</text>
</comment>
<comment type="subunit">
    <text evidence="3">Homotrimer.</text>
</comment>
<dbReference type="CDD" id="cd00452">
    <property type="entry name" value="KDPG_aldolase"/>
    <property type="match status" value="1"/>
</dbReference>
<dbReference type="STRING" id="1208365.B273_0291"/>
<dbReference type="PROSITE" id="PS00160">
    <property type="entry name" value="ALDOLASE_KDPG_KHG_2"/>
    <property type="match status" value="1"/>
</dbReference>
<name>K6G767_9GAMM</name>
<evidence type="ECO:0000256" key="2">
    <source>
        <dbReference type="ARBA" id="ARBA00006906"/>
    </source>
</evidence>
<keyword evidence="5" id="KW-0119">Carbohydrate metabolism</keyword>
<comment type="caution">
    <text evidence="6">The sequence shown here is derived from an EMBL/GenBank/DDBJ whole genome shotgun (WGS) entry which is preliminary data.</text>
</comment>
<keyword evidence="7" id="KW-1185">Reference proteome</keyword>
<dbReference type="EC" id="4.1.2.14" evidence="6"/>
<reference evidence="6 7" key="1">
    <citation type="submission" date="2012-09" db="EMBL/GenBank/DDBJ databases">
        <authorList>
            <person name="Dupont C.L."/>
            <person name="Rusch D.B."/>
            <person name="Lombardo M.-J."/>
            <person name="Novotny M."/>
            <person name="Yee-Greenbaum J."/>
            <person name="Laskin R."/>
        </authorList>
    </citation>
    <scope>NUCLEOTIDE SEQUENCE [LARGE SCALE GENOMIC DNA]</scope>
    <source>
        <strain evidence="6">SAR86E</strain>
    </source>
</reference>
<gene>
    <name evidence="6" type="primary">eda</name>
    <name evidence="6" type="ORF">B273_0291</name>
</gene>
<dbReference type="InterPro" id="IPR013785">
    <property type="entry name" value="Aldolase_TIM"/>
</dbReference>